<keyword evidence="2" id="KW-0235">DNA replication</keyword>
<sequence length="346" mass="38971">MQILRCRLYDPRASPVFASAEENRRKLYDLFRHTICQACNNSALLLGPRGCGKSMVRLNGLLHADDRSALKEIAKQLCVEHELEFSKAASFEENLRFLTVILEYVPLLRDQETKAVPSVQLVGSVAIALFPSSCNWFLEAVLVIPVDSSANLAQHANAFNAKISAWLQMETTKELVNKLAALDSSPRNIIDSVFRNLLDYLKNTKSTTPKHPPTICALADLSVLELFLLTSMKRLENKERDTYTFNSVFKEYQDGYKSSDSYSKKAAYKAFEHLLERELIGYSDGRAVSTLSHLRPVKMLISFEELEQGLEASPICPATLRQWYSQPGDLSMFSLITFSWNVSAEA</sequence>
<dbReference type="InParanoid" id="D8RAJ0"/>
<dbReference type="Pfam" id="PF14629">
    <property type="entry name" value="ORC4_C"/>
    <property type="match status" value="1"/>
</dbReference>
<evidence type="ECO:0000256" key="3">
    <source>
        <dbReference type="ARBA" id="ARBA00023125"/>
    </source>
</evidence>
<keyword evidence="4" id="KW-0539">Nucleus</keyword>
<evidence type="ECO:0000256" key="4">
    <source>
        <dbReference type="ARBA" id="ARBA00023242"/>
    </source>
</evidence>
<keyword evidence="3" id="KW-0238">DNA-binding</keyword>
<dbReference type="PANTHER" id="PTHR12087:SF0">
    <property type="entry name" value="ORIGIN RECOGNITION COMPLEX SUBUNIT 4"/>
    <property type="match status" value="1"/>
</dbReference>
<gene>
    <name evidence="6" type="ORF">SELMODRAFT_409152</name>
</gene>
<dbReference type="HOGENOM" id="CLU_814802_0_0_1"/>
<feature type="domain" description="Origin recognition complex subunit 4 C-terminal" evidence="5">
    <location>
        <begin position="139"/>
        <end position="309"/>
    </location>
</feature>
<accession>D8RAJ0</accession>
<dbReference type="GO" id="GO:0006270">
    <property type="term" value="P:DNA replication initiation"/>
    <property type="evidence" value="ECO:0000318"/>
    <property type="project" value="GO_Central"/>
</dbReference>
<dbReference type="OMA" id="CELICFT"/>
<protein>
    <recommendedName>
        <fullName evidence="5">Origin recognition complex subunit 4 C-terminal domain-containing protein</fullName>
    </recommendedName>
</protein>
<evidence type="ECO:0000259" key="5">
    <source>
        <dbReference type="Pfam" id="PF14629"/>
    </source>
</evidence>
<dbReference type="EMBL" id="GL377575">
    <property type="protein sequence ID" value="EFJ30627.1"/>
    <property type="molecule type" value="Genomic_DNA"/>
</dbReference>
<comment type="subcellular location">
    <subcellularLocation>
        <location evidence="1">Nucleus</location>
    </subcellularLocation>
</comment>
<evidence type="ECO:0000256" key="1">
    <source>
        <dbReference type="ARBA" id="ARBA00004123"/>
    </source>
</evidence>
<name>D8RAJ0_SELML</name>
<dbReference type="InterPro" id="IPR032705">
    <property type="entry name" value="ORC4_C"/>
</dbReference>
<evidence type="ECO:0000256" key="2">
    <source>
        <dbReference type="ARBA" id="ARBA00022705"/>
    </source>
</evidence>
<dbReference type="GO" id="GO:0003688">
    <property type="term" value="F:DNA replication origin binding"/>
    <property type="evidence" value="ECO:0000318"/>
    <property type="project" value="GO_Central"/>
</dbReference>
<evidence type="ECO:0000313" key="6">
    <source>
        <dbReference type="EMBL" id="EFJ30627.1"/>
    </source>
</evidence>
<dbReference type="STRING" id="88036.D8RAJ0"/>
<dbReference type="PANTHER" id="PTHR12087">
    <property type="entry name" value="ORIGIN RECOGNITION COMPLEX SUBUNIT 4"/>
    <property type="match status" value="1"/>
</dbReference>
<dbReference type="eggNOG" id="KOG2228">
    <property type="taxonomic scope" value="Eukaryota"/>
</dbReference>
<dbReference type="KEGG" id="smo:SELMODRAFT_409152"/>
<dbReference type="Gramene" id="EFJ30627">
    <property type="protein sequence ID" value="EFJ30627"/>
    <property type="gene ID" value="SELMODRAFT_409152"/>
</dbReference>
<dbReference type="AlphaFoldDB" id="D8RAJ0"/>
<evidence type="ECO:0000313" key="7">
    <source>
        <dbReference type="Proteomes" id="UP000001514"/>
    </source>
</evidence>
<keyword evidence="7" id="KW-1185">Reference proteome</keyword>
<dbReference type="GO" id="GO:0005664">
    <property type="term" value="C:nuclear origin of replication recognition complex"/>
    <property type="evidence" value="ECO:0000318"/>
    <property type="project" value="GO_Central"/>
</dbReference>
<dbReference type="FunCoup" id="D8RAJ0">
    <property type="interactions" value="3370"/>
</dbReference>
<dbReference type="Proteomes" id="UP000001514">
    <property type="component" value="Unassembled WGS sequence"/>
</dbReference>
<organism evidence="7">
    <name type="scientific">Selaginella moellendorffii</name>
    <name type="common">Spikemoss</name>
    <dbReference type="NCBI Taxonomy" id="88036"/>
    <lineage>
        <taxon>Eukaryota</taxon>
        <taxon>Viridiplantae</taxon>
        <taxon>Streptophyta</taxon>
        <taxon>Embryophyta</taxon>
        <taxon>Tracheophyta</taxon>
        <taxon>Lycopodiopsida</taxon>
        <taxon>Selaginellales</taxon>
        <taxon>Selaginellaceae</taxon>
        <taxon>Selaginella</taxon>
    </lineage>
</organism>
<dbReference type="InterPro" id="IPR016527">
    <property type="entry name" value="ORC4"/>
</dbReference>
<reference evidence="6 7" key="1">
    <citation type="journal article" date="2011" name="Science">
        <title>The Selaginella genome identifies genetic changes associated with the evolution of vascular plants.</title>
        <authorList>
            <person name="Banks J.A."/>
            <person name="Nishiyama T."/>
            <person name="Hasebe M."/>
            <person name="Bowman J.L."/>
            <person name="Gribskov M."/>
            <person name="dePamphilis C."/>
            <person name="Albert V.A."/>
            <person name="Aono N."/>
            <person name="Aoyama T."/>
            <person name="Ambrose B.A."/>
            <person name="Ashton N.W."/>
            <person name="Axtell M.J."/>
            <person name="Barker E."/>
            <person name="Barker M.S."/>
            <person name="Bennetzen J.L."/>
            <person name="Bonawitz N.D."/>
            <person name="Chapple C."/>
            <person name="Cheng C."/>
            <person name="Correa L.G."/>
            <person name="Dacre M."/>
            <person name="DeBarry J."/>
            <person name="Dreyer I."/>
            <person name="Elias M."/>
            <person name="Engstrom E.M."/>
            <person name="Estelle M."/>
            <person name="Feng L."/>
            <person name="Finet C."/>
            <person name="Floyd S.K."/>
            <person name="Frommer W.B."/>
            <person name="Fujita T."/>
            <person name="Gramzow L."/>
            <person name="Gutensohn M."/>
            <person name="Harholt J."/>
            <person name="Hattori M."/>
            <person name="Heyl A."/>
            <person name="Hirai T."/>
            <person name="Hiwatashi Y."/>
            <person name="Ishikawa M."/>
            <person name="Iwata M."/>
            <person name="Karol K.G."/>
            <person name="Koehler B."/>
            <person name="Kolukisaoglu U."/>
            <person name="Kubo M."/>
            <person name="Kurata T."/>
            <person name="Lalonde S."/>
            <person name="Li K."/>
            <person name="Li Y."/>
            <person name="Litt A."/>
            <person name="Lyons E."/>
            <person name="Manning G."/>
            <person name="Maruyama T."/>
            <person name="Michael T.P."/>
            <person name="Mikami K."/>
            <person name="Miyazaki S."/>
            <person name="Morinaga S."/>
            <person name="Murata T."/>
            <person name="Mueller-Roeber B."/>
            <person name="Nelson D.R."/>
            <person name="Obara M."/>
            <person name="Oguri Y."/>
            <person name="Olmstead R.G."/>
            <person name="Onodera N."/>
            <person name="Petersen B.L."/>
            <person name="Pils B."/>
            <person name="Prigge M."/>
            <person name="Rensing S.A."/>
            <person name="Riano-Pachon D.M."/>
            <person name="Roberts A.W."/>
            <person name="Sato Y."/>
            <person name="Scheller H.V."/>
            <person name="Schulz B."/>
            <person name="Schulz C."/>
            <person name="Shakirov E.V."/>
            <person name="Shibagaki N."/>
            <person name="Shinohara N."/>
            <person name="Shippen D.E."/>
            <person name="Soerensen I."/>
            <person name="Sotooka R."/>
            <person name="Sugimoto N."/>
            <person name="Sugita M."/>
            <person name="Sumikawa N."/>
            <person name="Tanurdzic M."/>
            <person name="Theissen G."/>
            <person name="Ulvskov P."/>
            <person name="Wakazuki S."/>
            <person name="Weng J.K."/>
            <person name="Willats W.W."/>
            <person name="Wipf D."/>
            <person name="Wolf P.G."/>
            <person name="Yang L."/>
            <person name="Zimmer A.D."/>
            <person name="Zhu Q."/>
            <person name="Mitros T."/>
            <person name="Hellsten U."/>
            <person name="Loque D."/>
            <person name="Otillar R."/>
            <person name="Salamov A."/>
            <person name="Schmutz J."/>
            <person name="Shapiro H."/>
            <person name="Lindquist E."/>
            <person name="Lucas S."/>
            <person name="Rokhsar D."/>
            <person name="Grigoriev I.V."/>
        </authorList>
    </citation>
    <scope>NUCLEOTIDE SEQUENCE [LARGE SCALE GENOMIC DNA]</scope>
</reference>
<proteinExistence type="predicted"/>